<evidence type="ECO:0000313" key="5">
    <source>
        <dbReference type="Proteomes" id="UP000659061"/>
    </source>
</evidence>
<dbReference type="RefSeq" id="WP_179422488.1">
    <property type="nucleotide sequence ID" value="NZ_BAAAMP010000002.1"/>
</dbReference>
<proteinExistence type="predicted"/>
<reference evidence="2" key="2">
    <citation type="submission" date="2020-09" db="EMBL/GenBank/DDBJ databases">
        <title>Novel species in genus Aeromicrobium.</title>
        <authorList>
            <person name="Zhang G."/>
        </authorList>
    </citation>
    <scope>NUCLEOTIDE SEQUENCE</scope>
    <source>
        <strain evidence="2">SSW1-57</strain>
    </source>
</reference>
<reference evidence="3 4" key="1">
    <citation type="submission" date="2020-07" db="EMBL/GenBank/DDBJ databases">
        <title>Sequencing the genomes of 1000 actinobacteria strains.</title>
        <authorList>
            <person name="Klenk H.-P."/>
        </authorList>
    </citation>
    <scope>NUCLEOTIDE SEQUENCE [LARGE SCALE GENOMIC DNA]</scope>
    <source>
        <strain evidence="3 4">DSM 19087</strain>
    </source>
</reference>
<organism evidence="2 5">
    <name type="scientific">Aeromicrobium tamlense</name>
    <dbReference type="NCBI Taxonomy" id="375541"/>
    <lineage>
        <taxon>Bacteria</taxon>
        <taxon>Bacillati</taxon>
        <taxon>Actinomycetota</taxon>
        <taxon>Actinomycetes</taxon>
        <taxon>Propionibacteriales</taxon>
        <taxon>Nocardioidaceae</taxon>
        <taxon>Aeromicrobium</taxon>
    </lineage>
</organism>
<dbReference type="EMBL" id="JACWMT010000001">
    <property type="protein sequence ID" value="MBD1269432.1"/>
    <property type="molecule type" value="Genomic_DNA"/>
</dbReference>
<dbReference type="Proteomes" id="UP000587211">
    <property type="component" value="Unassembled WGS sequence"/>
</dbReference>
<evidence type="ECO:0000313" key="4">
    <source>
        <dbReference type="Proteomes" id="UP000587211"/>
    </source>
</evidence>
<dbReference type="AlphaFoldDB" id="A0A8I0FST4"/>
<gene>
    <name evidence="3" type="ORF">BJ975_000035</name>
    <name evidence="2" type="ORF">IDH50_04230</name>
</gene>
<evidence type="ECO:0000313" key="2">
    <source>
        <dbReference type="EMBL" id="MBD1269432.1"/>
    </source>
</evidence>
<dbReference type="EMBL" id="JACBZN010000001">
    <property type="protein sequence ID" value="NYI36660.1"/>
    <property type="molecule type" value="Genomic_DNA"/>
</dbReference>
<sequence>MRHFRHIGAAAAVAVTVTALAGGALVVAQERTAVERQSGTTLQPAAKKPALRLGATPRSLERGQVVTFRLKTSTKHPRPVHLQRYDSTRKAWRTIAKRTVRGSASIRLKPGTGTFTYRAIAPRVRHRSGGSAHTHRLARSGQVKVAVRAVQRTVPSRPATLTAEEKTLLAAVREARGTYARPAVTAATDRGAEACLTTYARRHAAWMASLGRAADPGSAEHRAAGRSLPAKDCPGRTVSAVTRAVGGASAADAIRTTVDAWLSSPYGETGRLLSACHDASGFEYGIASTTAGGTRWLTVLVSSDTAATKSSGVC</sequence>
<dbReference type="Proteomes" id="UP000659061">
    <property type="component" value="Unassembled WGS sequence"/>
</dbReference>
<accession>A0A8I0FST4</accession>
<evidence type="ECO:0000256" key="1">
    <source>
        <dbReference type="SAM" id="MobiDB-lite"/>
    </source>
</evidence>
<protein>
    <submittedName>
        <fullName evidence="2">Uncharacterized protein</fullName>
    </submittedName>
</protein>
<feature type="region of interest" description="Disordered" evidence="1">
    <location>
        <begin position="37"/>
        <end position="56"/>
    </location>
</feature>
<keyword evidence="4" id="KW-1185">Reference proteome</keyword>
<name>A0A8I0FST4_9ACTN</name>
<comment type="caution">
    <text evidence="2">The sequence shown here is derived from an EMBL/GenBank/DDBJ whole genome shotgun (WGS) entry which is preliminary data.</text>
</comment>
<evidence type="ECO:0000313" key="3">
    <source>
        <dbReference type="EMBL" id="NYI36660.1"/>
    </source>
</evidence>